<protein>
    <submittedName>
        <fullName evidence="3">CLUMA_CG012509, isoform A</fullName>
    </submittedName>
</protein>
<dbReference type="STRING" id="568069.A0A1J1IG39"/>
<feature type="signal peptide" evidence="2">
    <location>
        <begin position="1"/>
        <end position="27"/>
    </location>
</feature>
<evidence type="ECO:0000256" key="1">
    <source>
        <dbReference type="SAM" id="Phobius"/>
    </source>
</evidence>
<keyword evidence="1" id="KW-1133">Transmembrane helix</keyword>
<accession>A0A1J1IG39</accession>
<reference evidence="3 4" key="1">
    <citation type="submission" date="2015-04" db="EMBL/GenBank/DDBJ databases">
        <authorList>
            <person name="Syromyatnikov M.Y."/>
            <person name="Popov V.N."/>
        </authorList>
    </citation>
    <scope>NUCLEOTIDE SEQUENCE [LARGE SCALE GENOMIC DNA]</scope>
</reference>
<feature type="transmembrane region" description="Helical" evidence="1">
    <location>
        <begin position="46"/>
        <end position="70"/>
    </location>
</feature>
<keyword evidence="2" id="KW-0732">Signal</keyword>
<gene>
    <name evidence="3" type="ORF">CLUMA_CG012509</name>
</gene>
<dbReference type="Proteomes" id="UP000183832">
    <property type="component" value="Unassembled WGS sequence"/>
</dbReference>
<proteinExistence type="predicted"/>
<dbReference type="AlphaFoldDB" id="A0A1J1IG39"/>
<evidence type="ECO:0000313" key="3">
    <source>
        <dbReference type="EMBL" id="CRK99184.1"/>
    </source>
</evidence>
<keyword evidence="1" id="KW-0812">Transmembrane</keyword>
<dbReference type="EMBL" id="CVRI01000049">
    <property type="protein sequence ID" value="CRK99184.1"/>
    <property type="molecule type" value="Genomic_DNA"/>
</dbReference>
<keyword evidence="1" id="KW-0472">Membrane</keyword>
<dbReference type="OrthoDB" id="7779986at2759"/>
<feature type="chain" id="PRO_5013017946" evidence="2">
    <location>
        <begin position="28"/>
        <end position="95"/>
    </location>
</feature>
<organism evidence="3 4">
    <name type="scientific">Clunio marinus</name>
    <dbReference type="NCBI Taxonomy" id="568069"/>
    <lineage>
        <taxon>Eukaryota</taxon>
        <taxon>Metazoa</taxon>
        <taxon>Ecdysozoa</taxon>
        <taxon>Arthropoda</taxon>
        <taxon>Hexapoda</taxon>
        <taxon>Insecta</taxon>
        <taxon>Pterygota</taxon>
        <taxon>Neoptera</taxon>
        <taxon>Endopterygota</taxon>
        <taxon>Diptera</taxon>
        <taxon>Nematocera</taxon>
        <taxon>Chironomoidea</taxon>
        <taxon>Chironomidae</taxon>
        <taxon>Clunio</taxon>
    </lineage>
</organism>
<name>A0A1J1IG39_9DIPT</name>
<evidence type="ECO:0000256" key="2">
    <source>
        <dbReference type="SAM" id="SignalP"/>
    </source>
</evidence>
<sequence>MKLFKRKAFFFAILIVVLSLCAEETEARRKILRGRRTVTRSTRPLPIPAWAIICIIALCNLVIGGILYFVMKKVIVDVPIENVNSYTPAQMDDEP</sequence>
<evidence type="ECO:0000313" key="4">
    <source>
        <dbReference type="Proteomes" id="UP000183832"/>
    </source>
</evidence>
<keyword evidence="4" id="KW-1185">Reference proteome</keyword>